<protein>
    <submittedName>
        <fullName evidence="1">Uncharacterized protein</fullName>
    </submittedName>
</protein>
<dbReference type="Proteomes" id="UP001164250">
    <property type="component" value="Chromosome 12"/>
</dbReference>
<accession>A0ACC1A667</accession>
<evidence type="ECO:0000313" key="2">
    <source>
        <dbReference type="Proteomes" id="UP001164250"/>
    </source>
</evidence>
<reference evidence="2" key="1">
    <citation type="journal article" date="2023" name="G3 (Bethesda)">
        <title>Genome assembly and association tests identify interacting loci associated with vigor, precocity, and sex in interspecific pistachio rootstocks.</title>
        <authorList>
            <person name="Palmer W."/>
            <person name="Jacygrad E."/>
            <person name="Sagayaradj S."/>
            <person name="Cavanaugh K."/>
            <person name="Han R."/>
            <person name="Bertier L."/>
            <person name="Beede B."/>
            <person name="Kafkas S."/>
            <person name="Golino D."/>
            <person name="Preece J."/>
            <person name="Michelmore R."/>
        </authorList>
    </citation>
    <scope>NUCLEOTIDE SEQUENCE [LARGE SCALE GENOMIC DNA]</scope>
</reference>
<sequence length="337" mass="37979">MEITSCWYVYLRLFDTQIEAARAALKFNENDAVTKFSPSLYEEEMTVDTGTVVNENLDLNLGIAPSHSLEDRYGVWEPSYLQWWKSIEISMSKPVKTKPTQFFKVVLPATLEAKKLFKSGMKEMQSQCCSPDEVIFGPDYQQSLYCHLLCRMLRDQVFCLEPKPVGLTEVKVGEEYEITVTNFAVFNYDVDHKFDVMIFGRYACEKIKSSDFVGMDKEVKMEDDDIIGVDGSDDQDNGESNKEDSDDSEYNAGEEEEEDTASEEEAAATTILMTRDKKKCGNNGRSKKRAAKKDGVCEGANDVLASVDVTLPTISPIMSSASMLATFYMKLGIIYKL</sequence>
<name>A0ACC1A667_9ROSI</name>
<comment type="caution">
    <text evidence="1">The sequence shown here is derived from an EMBL/GenBank/DDBJ whole genome shotgun (WGS) entry which is preliminary data.</text>
</comment>
<dbReference type="EMBL" id="CM047908">
    <property type="protein sequence ID" value="KAJ0081523.1"/>
    <property type="molecule type" value="Genomic_DNA"/>
</dbReference>
<evidence type="ECO:0000313" key="1">
    <source>
        <dbReference type="EMBL" id="KAJ0081523.1"/>
    </source>
</evidence>
<proteinExistence type="predicted"/>
<organism evidence="1 2">
    <name type="scientific">Pistacia atlantica</name>
    <dbReference type="NCBI Taxonomy" id="434234"/>
    <lineage>
        <taxon>Eukaryota</taxon>
        <taxon>Viridiplantae</taxon>
        <taxon>Streptophyta</taxon>
        <taxon>Embryophyta</taxon>
        <taxon>Tracheophyta</taxon>
        <taxon>Spermatophyta</taxon>
        <taxon>Magnoliopsida</taxon>
        <taxon>eudicotyledons</taxon>
        <taxon>Gunneridae</taxon>
        <taxon>Pentapetalae</taxon>
        <taxon>rosids</taxon>
        <taxon>malvids</taxon>
        <taxon>Sapindales</taxon>
        <taxon>Anacardiaceae</taxon>
        <taxon>Pistacia</taxon>
    </lineage>
</organism>
<gene>
    <name evidence="1" type="ORF">Patl1_11803</name>
</gene>
<keyword evidence="2" id="KW-1185">Reference proteome</keyword>